<feature type="binding site" evidence="8">
    <location>
        <position position="463"/>
    </location>
    <ligand>
        <name>Zn(2+)</name>
        <dbReference type="ChEBI" id="CHEBI:29105"/>
        <label>1</label>
    </ligand>
</feature>
<dbReference type="RefSeq" id="WP_097187581.1">
    <property type="nucleotide sequence ID" value="NZ_OBQK01000003.1"/>
</dbReference>
<dbReference type="InterPro" id="IPR042115">
    <property type="entry name" value="PriA_3primeBD_sf"/>
</dbReference>
<dbReference type="GO" id="GO:0006269">
    <property type="term" value="P:DNA replication, synthesis of primer"/>
    <property type="evidence" value="ECO:0007669"/>
    <property type="project" value="UniProtKB-KW"/>
</dbReference>
<evidence type="ECO:0000256" key="3">
    <source>
        <dbReference type="ARBA" id="ARBA00022723"/>
    </source>
</evidence>
<dbReference type="Proteomes" id="UP000219688">
    <property type="component" value="Unassembled WGS sequence"/>
</dbReference>
<protein>
    <recommendedName>
        <fullName evidence="8">Probable replication restart protein PriA</fullName>
    </recommendedName>
    <alternativeName>
        <fullName evidence="8">Putative ATP-dependent DNA helicase PriA</fullName>
    </alternativeName>
</protein>
<evidence type="ECO:0000256" key="8">
    <source>
        <dbReference type="HAMAP-Rule" id="MF_00983"/>
    </source>
</evidence>
<keyword evidence="3 8" id="KW-0479">Metal-binding</keyword>
<keyword evidence="5 8" id="KW-0862">Zinc</keyword>
<comment type="caution">
    <text evidence="8">As this protein does not have any detectable helicase domains, it probably does not have helicase activity.</text>
</comment>
<evidence type="ECO:0000256" key="5">
    <source>
        <dbReference type="ARBA" id="ARBA00022833"/>
    </source>
</evidence>
<evidence type="ECO:0000256" key="7">
    <source>
        <dbReference type="ARBA" id="ARBA00023125"/>
    </source>
</evidence>
<dbReference type="GO" id="GO:0006270">
    <property type="term" value="P:DNA replication initiation"/>
    <property type="evidence" value="ECO:0007669"/>
    <property type="project" value="TreeGrafter"/>
</dbReference>
<dbReference type="GO" id="GO:0006310">
    <property type="term" value="P:DNA recombination"/>
    <property type="evidence" value="ECO:0007669"/>
    <property type="project" value="InterPro"/>
</dbReference>
<reference evidence="12" key="1">
    <citation type="submission" date="2017-08" db="EMBL/GenBank/DDBJ databases">
        <authorList>
            <person name="Varghese N."/>
            <person name="Submissions S."/>
        </authorList>
    </citation>
    <scope>NUCLEOTIDE SEQUENCE [LARGE SCALE GENOMIC DNA]</scope>
    <source>
        <strain evidence="12">USBA17B2</strain>
    </source>
</reference>
<evidence type="ECO:0000256" key="6">
    <source>
        <dbReference type="ARBA" id="ARBA00022840"/>
    </source>
</evidence>
<dbReference type="GO" id="GO:0043138">
    <property type="term" value="F:3'-5' DNA helicase activity"/>
    <property type="evidence" value="ECO:0007669"/>
    <property type="project" value="TreeGrafter"/>
</dbReference>
<evidence type="ECO:0000256" key="1">
    <source>
        <dbReference type="ARBA" id="ARBA00022515"/>
    </source>
</evidence>
<feature type="binding site" evidence="8">
    <location>
        <position position="490"/>
    </location>
    <ligand>
        <name>Zn(2+)</name>
        <dbReference type="ChEBI" id="CHEBI:29105"/>
        <label>2</label>
    </ligand>
</feature>
<dbReference type="GO" id="GO:0005524">
    <property type="term" value="F:ATP binding"/>
    <property type="evidence" value="ECO:0007669"/>
    <property type="project" value="UniProtKB-UniRule"/>
</dbReference>
<keyword evidence="7 8" id="KW-0238">DNA-binding</keyword>
<keyword evidence="2 8" id="KW-0235">DNA replication</keyword>
<dbReference type="HAMAP" id="MF_00983">
    <property type="entry name" value="PriA"/>
    <property type="match status" value="1"/>
</dbReference>
<evidence type="ECO:0000313" key="12">
    <source>
        <dbReference type="Proteomes" id="UP000219688"/>
    </source>
</evidence>
<evidence type="ECO:0000256" key="2">
    <source>
        <dbReference type="ARBA" id="ARBA00022705"/>
    </source>
</evidence>
<gene>
    <name evidence="8" type="primary">priA</name>
    <name evidence="11" type="ORF">SAMN05421879_103253</name>
</gene>
<dbReference type="GO" id="GO:0006302">
    <property type="term" value="P:double-strand break repair"/>
    <property type="evidence" value="ECO:0007669"/>
    <property type="project" value="InterPro"/>
</dbReference>
<feature type="binding site" evidence="8">
    <location>
        <position position="458"/>
    </location>
    <ligand>
        <name>Zn(2+)</name>
        <dbReference type="ChEBI" id="CHEBI:29105"/>
        <label>1</label>
    </ligand>
</feature>
<keyword evidence="11" id="KW-0347">Helicase</keyword>
<keyword evidence="11" id="KW-0378">Hydrolase</keyword>
<feature type="region of interest" description="Disordered" evidence="9">
    <location>
        <begin position="1"/>
        <end position="47"/>
    </location>
</feature>
<evidence type="ECO:0000256" key="9">
    <source>
        <dbReference type="SAM" id="MobiDB-lite"/>
    </source>
</evidence>
<feature type="binding site" evidence="8">
    <location>
        <position position="469"/>
    </location>
    <ligand>
        <name>Zn(2+)</name>
        <dbReference type="ChEBI" id="CHEBI:29105"/>
        <label>2</label>
    </ligand>
</feature>
<keyword evidence="6 8" id="KW-0067">ATP-binding</keyword>
<feature type="binding site" evidence="8">
    <location>
        <position position="487"/>
    </location>
    <ligand>
        <name>Zn(2+)</name>
        <dbReference type="ChEBI" id="CHEBI:29105"/>
        <label>2</label>
    </ligand>
</feature>
<keyword evidence="4 8" id="KW-0547">Nucleotide-binding</keyword>
<name>A0A285VM03_9MICO</name>
<feature type="binding site" evidence="8">
    <location>
        <position position="503"/>
    </location>
    <ligand>
        <name>Zn(2+)</name>
        <dbReference type="ChEBI" id="CHEBI:29105"/>
        <label>1</label>
    </ligand>
</feature>
<proteinExistence type="inferred from homology"/>
<dbReference type="Gene3D" id="3.40.1440.60">
    <property type="entry name" value="PriA, 3(prime) DNA-binding domain"/>
    <property type="match status" value="1"/>
</dbReference>
<keyword evidence="1 8" id="KW-0639">Primosome</keyword>
<feature type="binding site" evidence="8">
    <location>
        <position position="500"/>
    </location>
    <ligand>
        <name>Zn(2+)</name>
        <dbReference type="ChEBI" id="CHEBI:29105"/>
        <label>1</label>
    </ligand>
</feature>
<comment type="similarity">
    <text evidence="8">Belongs to the helicase family. PriA subfamily.</text>
</comment>
<dbReference type="EMBL" id="OBQK01000003">
    <property type="protein sequence ID" value="SOC54588.1"/>
    <property type="molecule type" value="Genomic_DNA"/>
</dbReference>
<feature type="binding site" evidence="8">
    <location>
        <position position="472"/>
    </location>
    <ligand>
        <name>Zn(2+)</name>
        <dbReference type="ChEBI" id="CHEBI:29105"/>
        <label>2</label>
    </ligand>
</feature>
<organism evidence="11 12">
    <name type="scientific">Ornithinimicrobium cerasi</name>
    <dbReference type="NCBI Taxonomy" id="2248773"/>
    <lineage>
        <taxon>Bacteria</taxon>
        <taxon>Bacillati</taxon>
        <taxon>Actinomycetota</taxon>
        <taxon>Actinomycetes</taxon>
        <taxon>Micrococcales</taxon>
        <taxon>Ornithinimicrobiaceae</taxon>
        <taxon>Ornithinimicrobium</taxon>
    </lineage>
</organism>
<dbReference type="GO" id="GO:1990077">
    <property type="term" value="C:primosome complex"/>
    <property type="evidence" value="ECO:0007669"/>
    <property type="project" value="UniProtKB-UniRule"/>
</dbReference>
<sequence length="734" mass="75832">MSGGAGTRPEGSGEATEQLALVPAPAPTPPGGRSRRRKSASERPGAEVDPVAAVLVDTGLPHLDRPFEYLVPADLDVDARPGCRVRVRFAGRDHDGFLLERRAEPDHPGRLAALRSVVSPEGVLTPAVLAAATSVAEHYGGTLADVLRLAIPPRHARAERGVSPRAGDTATDPRVPAPTGTPSPAPTGTPSPAPTGPQAAPTDRPLGAGPWDPYPAGPAFLRRTEAGESPAAAWTALPARGPGTDWPAAVAAAVGAALRGGRGAVVVVPDHRDVDRVVDAVTAEAGEGVCARLTADLGPEARYRAFLSLLRGHARVAVGTRSAAWAPVVRPGLFVCWDDGDDLHQEPRAPYHHVREVLLERARHEEAALLVGGYARSVELEAWAAAGVVARIEPPRTVVRSCAPRVTVAGEGRAEERDPAARTARIPSTAWRALRDGLTLGPVLVQVPRQGYVVSLTCAEPGCRTPARCPRCEGPVGLVGAAAAATCRWCGHEVPRGAGCRSCGSPRLRAAGVGAGRTAEELGRAFPGARVVRSGGEHVVARVPDAPALVVATPGAEPVAEEGYRAVVLLDGWLLLDRAALDASVEAHRRWLSAAALVRGTRGDGPRPGVVLCGVPAHAGVPAVEALVRWDPVSLAARELAERTTLGLPPVRRHVTVSGPGGGVRDVVEALEAAGQIVLGAPSPAGPDGRRATVVREGAAGTLAPAVRAVRATRSARKAEDSVRLVLDVAEASS</sequence>
<feature type="region of interest" description="Disordered" evidence="9">
    <location>
        <begin position="157"/>
        <end position="220"/>
    </location>
</feature>
<evidence type="ECO:0000256" key="4">
    <source>
        <dbReference type="ARBA" id="ARBA00022741"/>
    </source>
</evidence>
<comment type="subunit">
    <text evidence="8">Component of the replication restart primosome.</text>
</comment>
<evidence type="ECO:0000259" key="10">
    <source>
        <dbReference type="Pfam" id="PF17764"/>
    </source>
</evidence>
<keyword evidence="12" id="KW-1185">Reference proteome</keyword>
<dbReference type="PANTHER" id="PTHR30580:SF0">
    <property type="entry name" value="PRIMOSOMAL PROTEIN N"/>
    <property type="match status" value="1"/>
</dbReference>
<dbReference type="PANTHER" id="PTHR30580">
    <property type="entry name" value="PRIMOSOMAL PROTEIN N"/>
    <property type="match status" value="1"/>
</dbReference>
<dbReference type="GO" id="GO:0003677">
    <property type="term" value="F:DNA binding"/>
    <property type="evidence" value="ECO:0007669"/>
    <property type="project" value="UniProtKB-UniRule"/>
</dbReference>
<dbReference type="InterPro" id="IPR041222">
    <property type="entry name" value="PriA_3primeBD"/>
</dbReference>
<dbReference type="InterPro" id="IPR005259">
    <property type="entry name" value="PriA"/>
</dbReference>
<feature type="compositionally biased region" description="Pro residues" evidence="9">
    <location>
        <begin position="175"/>
        <end position="195"/>
    </location>
</feature>
<dbReference type="AlphaFoldDB" id="A0A285VM03"/>
<comment type="function">
    <text evidence="8">Initiates the restart of stalled replication forks, which reloads the replicative helicase on sites other than the origin of replication. Recognizes and binds to abandoned replication forks and remodels them to uncover a helicase loading site. Promotes assembly of the primosome at these replication forks.</text>
</comment>
<accession>A0A285VM03</accession>
<dbReference type="InterPro" id="IPR027417">
    <property type="entry name" value="P-loop_NTPase"/>
</dbReference>
<feature type="domain" description="Primosomal protein N' 3' DNA-binding" evidence="10">
    <location>
        <begin position="54"/>
        <end position="152"/>
    </location>
</feature>
<dbReference type="Gene3D" id="3.40.50.300">
    <property type="entry name" value="P-loop containing nucleotide triphosphate hydrolases"/>
    <property type="match status" value="1"/>
</dbReference>
<dbReference type="GO" id="GO:0008270">
    <property type="term" value="F:zinc ion binding"/>
    <property type="evidence" value="ECO:0007669"/>
    <property type="project" value="UniProtKB-UniRule"/>
</dbReference>
<comment type="cofactor">
    <cofactor evidence="8">
        <name>Zn(2+)</name>
        <dbReference type="ChEBI" id="CHEBI:29105"/>
    </cofactor>
    <text evidence="8">Binds 2 zinc ions per subunit.</text>
</comment>
<dbReference type="Pfam" id="PF17764">
    <property type="entry name" value="PriA_3primeBD"/>
    <property type="match status" value="1"/>
</dbReference>
<evidence type="ECO:0000313" key="11">
    <source>
        <dbReference type="EMBL" id="SOC54588.1"/>
    </source>
</evidence>